<evidence type="ECO:0000313" key="1">
    <source>
        <dbReference type="EMBL" id="MBB5422890.1"/>
    </source>
</evidence>
<dbReference type="EMBL" id="JACHDD010000002">
    <property type="protein sequence ID" value="MBB5422890.1"/>
    <property type="molecule type" value="Genomic_DNA"/>
</dbReference>
<proteinExistence type="predicted"/>
<dbReference type="Gene3D" id="3.30.450.40">
    <property type="match status" value="1"/>
</dbReference>
<keyword evidence="2" id="KW-1185">Reference proteome</keyword>
<dbReference type="AlphaFoldDB" id="A0A7W8V4V8"/>
<name>A0A7W8V4V8_PARAM</name>
<dbReference type="Proteomes" id="UP000592780">
    <property type="component" value="Unassembled WGS sequence"/>
</dbReference>
<dbReference type="RefSeq" id="WP_429475793.1">
    <property type="nucleotide sequence ID" value="NZ_JBNDMF010000003.1"/>
</dbReference>
<organism evidence="1 2">
    <name type="scientific">Paraburkholderia atlantica</name>
    <dbReference type="NCBI Taxonomy" id="2654982"/>
    <lineage>
        <taxon>Bacteria</taxon>
        <taxon>Pseudomonadati</taxon>
        <taxon>Pseudomonadota</taxon>
        <taxon>Betaproteobacteria</taxon>
        <taxon>Burkholderiales</taxon>
        <taxon>Burkholderiaceae</taxon>
        <taxon>Paraburkholderia</taxon>
    </lineage>
</organism>
<comment type="caution">
    <text evidence="1">The sequence shown here is derived from an EMBL/GenBank/DDBJ whole genome shotgun (WGS) entry which is preliminary data.</text>
</comment>
<gene>
    <name evidence="1" type="ORF">HDG40_001032</name>
</gene>
<dbReference type="GO" id="GO:0003677">
    <property type="term" value="F:DNA binding"/>
    <property type="evidence" value="ECO:0007669"/>
    <property type="project" value="UniProtKB-KW"/>
</dbReference>
<keyword evidence="1" id="KW-0238">DNA-binding</keyword>
<sequence length="65" mass="7516">MYSSVKVHVGTRLPAHPTVHGQVLMGDLSFEELRQPYPQPQFERFTERTPAMRPARCRSSGGFRW</sequence>
<dbReference type="InterPro" id="IPR029016">
    <property type="entry name" value="GAF-like_dom_sf"/>
</dbReference>
<dbReference type="SUPFAM" id="SSF55781">
    <property type="entry name" value="GAF domain-like"/>
    <property type="match status" value="1"/>
</dbReference>
<accession>A0A7W8V4V8</accession>
<protein>
    <submittedName>
        <fullName evidence="1">DNA-binding IclR family transcriptional regulator</fullName>
    </submittedName>
</protein>
<reference evidence="1 2" key="1">
    <citation type="submission" date="2020-08" db="EMBL/GenBank/DDBJ databases">
        <title>Genomic Encyclopedia of Type Strains, Phase IV (KMG-V): Genome sequencing to study the core and pangenomes of soil and plant-associated prokaryotes.</title>
        <authorList>
            <person name="Whitman W."/>
        </authorList>
    </citation>
    <scope>NUCLEOTIDE SEQUENCE [LARGE SCALE GENOMIC DNA]</scope>
    <source>
        <strain evidence="1 2">JPY158</strain>
    </source>
</reference>
<evidence type="ECO:0000313" key="2">
    <source>
        <dbReference type="Proteomes" id="UP000592780"/>
    </source>
</evidence>